<proteinExistence type="predicted"/>
<keyword evidence="1" id="KW-0175">Coiled coil</keyword>
<evidence type="ECO:0000256" key="1">
    <source>
        <dbReference type="SAM" id="Coils"/>
    </source>
</evidence>
<protein>
    <submittedName>
        <fullName evidence="4">DUF6752 domain-containing protein</fullName>
    </submittedName>
</protein>
<sequence>MNRFEAALRKLRRRGAGIPESVEITRLKSEIERLRAEVDELRTDSRRIAELYDLVFERLADPSTKPGRPGGRGTKSPPKAE</sequence>
<accession>A0ABV5SR88</accession>
<keyword evidence="5" id="KW-1185">Reference proteome</keyword>
<comment type="caution">
    <text evidence="4">The sequence shown here is derived from an EMBL/GenBank/DDBJ whole genome shotgun (WGS) entry which is preliminary data.</text>
</comment>
<feature type="coiled-coil region" evidence="1">
    <location>
        <begin position="24"/>
        <end position="51"/>
    </location>
</feature>
<dbReference type="Pfam" id="PF20537">
    <property type="entry name" value="DUF6752"/>
    <property type="match status" value="1"/>
</dbReference>
<gene>
    <name evidence="4" type="ORF">ACFFQV_11195</name>
</gene>
<evidence type="ECO:0000256" key="2">
    <source>
        <dbReference type="SAM" id="MobiDB-lite"/>
    </source>
</evidence>
<organism evidence="4 5">
    <name type="scientific">Agromyces lapidis</name>
    <dbReference type="NCBI Taxonomy" id="279574"/>
    <lineage>
        <taxon>Bacteria</taxon>
        <taxon>Bacillati</taxon>
        <taxon>Actinomycetota</taxon>
        <taxon>Actinomycetes</taxon>
        <taxon>Micrococcales</taxon>
        <taxon>Microbacteriaceae</taxon>
        <taxon>Agromyces</taxon>
    </lineage>
</organism>
<evidence type="ECO:0000259" key="3">
    <source>
        <dbReference type="Pfam" id="PF20537"/>
    </source>
</evidence>
<dbReference type="EMBL" id="JBHMBL010000002">
    <property type="protein sequence ID" value="MFB9642853.1"/>
    <property type="molecule type" value="Genomic_DNA"/>
</dbReference>
<reference evidence="4 5" key="1">
    <citation type="submission" date="2024-09" db="EMBL/GenBank/DDBJ databases">
        <authorList>
            <person name="Sun Q."/>
            <person name="Mori K."/>
        </authorList>
    </citation>
    <scope>NUCLEOTIDE SEQUENCE [LARGE SCALE GENOMIC DNA]</scope>
    <source>
        <strain evidence="4 5">JCM 14321</strain>
    </source>
</reference>
<dbReference type="Proteomes" id="UP001589667">
    <property type="component" value="Unassembled WGS sequence"/>
</dbReference>
<dbReference type="RefSeq" id="WP_157422455.1">
    <property type="nucleotide sequence ID" value="NZ_BAAANI010000002.1"/>
</dbReference>
<name>A0ABV5SR88_9MICO</name>
<feature type="region of interest" description="Disordered" evidence="2">
    <location>
        <begin position="60"/>
        <end position="81"/>
    </location>
</feature>
<evidence type="ECO:0000313" key="4">
    <source>
        <dbReference type="EMBL" id="MFB9642853.1"/>
    </source>
</evidence>
<evidence type="ECO:0000313" key="5">
    <source>
        <dbReference type="Proteomes" id="UP001589667"/>
    </source>
</evidence>
<dbReference type="InterPro" id="IPR046640">
    <property type="entry name" value="DUF6752"/>
</dbReference>
<feature type="domain" description="DUF6752" evidence="3">
    <location>
        <begin position="27"/>
        <end position="57"/>
    </location>
</feature>